<dbReference type="NCBIfam" id="TIGR02428">
    <property type="entry name" value="pcaJ_scoB_fam"/>
    <property type="match status" value="1"/>
</dbReference>
<evidence type="ECO:0000256" key="2">
    <source>
        <dbReference type="ARBA" id="ARBA00022679"/>
    </source>
</evidence>
<comment type="pathway">
    <text evidence="3">Ketone metabolism; succinyl-CoA degradation; acetoacetyl-CoA from succinyl-CoA: step 1/1.</text>
</comment>
<keyword evidence="6" id="KW-1185">Reference proteome</keyword>
<dbReference type="GO" id="GO:0008260">
    <property type="term" value="F:succinyl-CoA:3-oxo-acid CoA-transferase activity"/>
    <property type="evidence" value="ECO:0007669"/>
    <property type="project" value="UniProtKB-EC"/>
</dbReference>
<feature type="active site" description="5-glutamyl coenzyme A thioester intermediate" evidence="4">
    <location>
        <position position="365"/>
    </location>
</feature>
<reference evidence="5" key="1">
    <citation type="submission" date="2020-04" db="EMBL/GenBank/DDBJ databases">
        <title>Analysis of mating type loci in Filobasidium floriforme.</title>
        <authorList>
            <person name="Nowrousian M."/>
        </authorList>
    </citation>
    <scope>NUCLEOTIDE SEQUENCE</scope>
    <source>
        <strain evidence="5">CBS 6242</strain>
    </source>
</reference>
<dbReference type="InterPro" id="IPR037171">
    <property type="entry name" value="NagB/RpiA_transferase-like"/>
</dbReference>
<dbReference type="PANTHER" id="PTHR13707:SF60">
    <property type="entry name" value="ACETATE COA-TRANSFERASE SUBUNIT ALPHA"/>
    <property type="match status" value="1"/>
</dbReference>
<dbReference type="Proteomes" id="UP000812966">
    <property type="component" value="Unassembled WGS sequence"/>
</dbReference>
<organism evidence="5 6">
    <name type="scientific">Filobasidium floriforme</name>
    <dbReference type="NCBI Taxonomy" id="5210"/>
    <lineage>
        <taxon>Eukaryota</taxon>
        <taxon>Fungi</taxon>
        <taxon>Dikarya</taxon>
        <taxon>Basidiomycota</taxon>
        <taxon>Agaricomycotina</taxon>
        <taxon>Tremellomycetes</taxon>
        <taxon>Filobasidiales</taxon>
        <taxon>Filobasidiaceae</taxon>
        <taxon>Filobasidium</taxon>
    </lineage>
</organism>
<accession>A0A8K0JE75</accession>
<evidence type="ECO:0000256" key="3">
    <source>
        <dbReference type="PIRNR" id="PIRNR000858"/>
    </source>
</evidence>
<dbReference type="InterPro" id="IPR004164">
    <property type="entry name" value="CoA_transf_AS"/>
</dbReference>
<dbReference type="SMART" id="SM00882">
    <property type="entry name" value="CoA_trans"/>
    <property type="match status" value="2"/>
</dbReference>
<dbReference type="PANTHER" id="PTHR13707">
    <property type="entry name" value="KETOACID-COENZYME A TRANSFERASE"/>
    <property type="match status" value="1"/>
</dbReference>
<dbReference type="EMBL" id="JABELV010000262">
    <property type="protein sequence ID" value="KAG7527576.1"/>
    <property type="molecule type" value="Genomic_DNA"/>
</dbReference>
<proteinExistence type="inferred from homology"/>
<sequence>MHLHPFPSLSSTTLYHLSIPILPCYLQPQTPSELQLIWLDPADVGVPKKEKVWGSADEAIKDLKSGSLVLSAGFGLCGVPQTLINAIRSNEKIQDLTVVSNNAGNSGNGGLSPLVKSGQISTMILSYVGTNKSLQEAYLAGQVTLELSPQGTIAERLRAGGAGIPAVITPTGAGTFVETGGIPRRLSLKNESEGAKQTVLLEGKKKKVMEFEGKRFLLEPAIKGDVAIIRAHKVDKAGNCVFRYTTKAFAGLMARAAKLTIVEAEQIVEIGQIPPEEVDLPGIYVDRIVPATAEKQIEITVLKEEPPSSSDGPQKKDPARIRRELIARRAAKELKDGFYCNLGVGMPVLAASYLAPGTNVWLQSENGILGMGPYPTAEQVDADIINAGKETVTLLLGASVFDSVESFTMIRGGHVDVSILGAMQVSADGDLANFMIPNKLVKGMGGAMDLVSNPDETMVIVVTDHTDKNGRSKILQKCTLPLTGVRVASKIITDLCVFEVDRKRGGLTLTELARGVTVEDVRSKTDATFALADKIGTYE</sequence>
<evidence type="ECO:0000313" key="5">
    <source>
        <dbReference type="EMBL" id="KAG7527576.1"/>
    </source>
</evidence>
<keyword evidence="3" id="KW-0496">Mitochondrion</keyword>
<dbReference type="InterPro" id="IPR014388">
    <property type="entry name" value="3-oxoacid_CoA-transferase"/>
</dbReference>
<dbReference type="AlphaFoldDB" id="A0A8K0JE75"/>
<gene>
    <name evidence="5" type="ORF">FFLO_06797</name>
</gene>
<evidence type="ECO:0000256" key="1">
    <source>
        <dbReference type="ARBA" id="ARBA00007154"/>
    </source>
</evidence>
<dbReference type="Pfam" id="PF01144">
    <property type="entry name" value="CoA_trans"/>
    <property type="match status" value="2"/>
</dbReference>
<dbReference type="UniPathway" id="UPA00929">
    <property type="reaction ID" value="UER00894"/>
</dbReference>
<dbReference type="EC" id="2.8.3.5" evidence="3"/>
<comment type="function">
    <text evidence="3">Key enzyme for ketone body catabolism. Transfers the CoA moiety from succinate to acetoacetate. Formation of the enzyme-CoA intermediate proceeds via an unstable anhydride species formed between the carboxylate groups of the enzyme and substrate.</text>
</comment>
<dbReference type="GO" id="GO:0046952">
    <property type="term" value="P:ketone body catabolic process"/>
    <property type="evidence" value="ECO:0007669"/>
    <property type="project" value="InterPro"/>
</dbReference>
<keyword evidence="2 3" id="KW-0808">Transferase</keyword>
<dbReference type="InterPro" id="IPR004165">
    <property type="entry name" value="CoA_trans_fam_I"/>
</dbReference>
<comment type="catalytic activity">
    <reaction evidence="3">
        <text>a 3-oxo acid + succinyl-CoA = a 3-oxoacyl-CoA + succinate</text>
        <dbReference type="Rhea" id="RHEA:24564"/>
        <dbReference type="ChEBI" id="CHEBI:30031"/>
        <dbReference type="ChEBI" id="CHEBI:35973"/>
        <dbReference type="ChEBI" id="CHEBI:57292"/>
        <dbReference type="ChEBI" id="CHEBI:90726"/>
        <dbReference type="EC" id="2.8.3.5"/>
    </reaction>
</comment>
<comment type="caution">
    <text evidence="5">The sequence shown here is derived from an EMBL/GenBank/DDBJ whole genome shotgun (WGS) entry which is preliminary data.</text>
</comment>
<dbReference type="PIRSF" id="PIRSF000858">
    <property type="entry name" value="SCOT-t"/>
    <property type="match status" value="1"/>
</dbReference>
<dbReference type="SUPFAM" id="SSF100950">
    <property type="entry name" value="NagB/RpiA/CoA transferase-like"/>
    <property type="match status" value="2"/>
</dbReference>
<protein>
    <recommendedName>
        <fullName evidence="3">Succinyl-CoA:3-ketoacid-coenzyme A transferase</fullName>
        <ecNumber evidence="3">2.8.3.5</ecNumber>
    </recommendedName>
</protein>
<evidence type="ECO:0000256" key="4">
    <source>
        <dbReference type="PIRSR" id="PIRSR000858-1"/>
    </source>
</evidence>
<dbReference type="Gene3D" id="3.40.1080.10">
    <property type="entry name" value="Glutaconate Coenzyme A-transferase"/>
    <property type="match status" value="2"/>
</dbReference>
<dbReference type="InterPro" id="IPR012791">
    <property type="entry name" value="3-oxoacid_CoA-transf_B"/>
</dbReference>
<evidence type="ECO:0000313" key="6">
    <source>
        <dbReference type="Proteomes" id="UP000812966"/>
    </source>
</evidence>
<comment type="similarity">
    <text evidence="1 3">Belongs to the 3-oxoacid CoA-transferase family.</text>
</comment>
<name>A0A8K0JE75_9TREE</name>
<dbReference type="PROSITE" id="PS01274">
    <property type="entry name" value="COA_TRANSF_2"/>
    <property type="match status" value="1"/>
</dbReference>